<dbReference type="OrthoDB" id="6116181at2"/>
<name>A0A1I4IZP1_9BURK</name>
<dbReference type="Proteomes" id="UP000199470">
    <property type="component" value="Unassembled WGS sequence"/>
</dbReference>
<accession>A0A1I4IZP1</accession>
<evidence type="ECO:0000313" key="1">
    <source>
        <dbReference type="EMBL" id="SFL59852.1"/>
    </source>
</evidence>
<gene>
    <name evidence="1" type="ORF">SAMN02982985_00862</name>
</gene>
<reference evidence="1 2" key="1">
    <citation type="submission" date="2016-10" db="EMBL/GenBank/DDBJ databases">
        <authorList>
            <person name="de Groot N.N."/>
        </authorList>
    </citation>
    <scope>NUCLEOTIDE SEQUENCE [LARGE SCALE GENOMIC DNA]</scope>
    <source>
        <strain evidence="1 2">ATCC 43154</strain>
    </source>
</reference>
<sequence>MRIQILSDGDKGQAICESCARVVASTYRYRNVPFSDGKGIASNILVGVCDQCETVVAIPAQSTPAIKRDRRVASQSIEAALPAPYVDALDLACFTIDPNSTAEFRKKLLLFYVHKLASGELDMAVLRAREPSFAVKTGTVKRRLSMKVSAYLADEFSRLVSDASMSRTDLLKSLVVEIKRQIVDGEDVSMLGELRTLACLG</sequence>
<keyword evidence="2" id="KW-1185">Reference proteome</keyword>
<dbReference type="AlphaFoldDB" id="A0A1I4IZP1"/>
<organism evidence="1 2">
    <name type="scientific">Rugamonas rubra</name>
    <dbReference type="NCBI Taxonomy" id="758825"/>
    <lineage>
        <taxon>Bacteria</taxon>
        <taxon>Pseudomonadati</taxon>
        <taxon>Pseudomonadota</taxon>
        <taxon>Betaproteobacteria</taxon>
        <taxon>Burkholderiales</taxon>
        <taxon>Oxalobacteraceae</taxon>
        <taxon>Telluria group</taxon>
        <taxon>Rugamonas</taxon>
    </lineage>
</organism>
<evidence type="ECO:0000313" key="2">
    <source>
        <dbReference type="Proteomes" id="UP000199470"/>
    </source>
</evidence>
<dbReference type="EMBL" id="FOTW01000005">
    <property type="protein sequence ID" value="SFL59852.1"/>
    <property type="molecule type" value="Genomic_DNA"/>
</dbReference>
<dbReference type="STRING" id="758825.SAMN02982985_00862"/>
<dbReference type="RefSeq" id="WP_093384083.1">
    <property type="nucleotide sequence ID" value="NZ_FOTW01000005.1"/>
</dbReference>
<proteinExistence type="predicted"/>
<protein>
    <submittedName>
        <fullName evidence="1">Uncharacterized protein</fullName>
    </submittedName>
</protein>